<evidence type="ECO:0000256" key="1">
    <source>
        <dbReference type="ARBA" id="ARBA00022676"/>
    </source>
</evidence>
<dbReference type="InterPro" id="IPR001296">
    <property type="entry name" value="Glyco_trans_1"/>
</dbReference>
<dbReference type="AlphaFoldDB" id="A0AAW4JJD8"/>
<dbReference type="EMBL" id="FMCQ01000004">
    <property type="protein sequence ID" value="SCE88961.1"/>
    <property type="molecule type" value="Genomic_DNA"/>
</dbReference>
<evidence type="ECO:0000313" key="8">
    <source>
        <dbReference type="Proteomes" id="UP000669887"/>
    </source>
</evidence>
<keyword evidence="7" id="KW-1185">Reference proteome</keyword>
<dbReference type="CDD" id="cd03801">
    <property type="entry name" value="GT4_PimA-like"/>
    <property type="match status" value="1"/>
</dbReference>
<evidence type="ECO:0000256" key="2">
    <source>
        <dbReference type="ARBA" id="ARBA00022679"/>
    </source>
</evidence>
<reference evidence="5" key="2">
    <citation type="submission" date="2021-03" db="EMBL/GenBank/DDBJ databases">
        <title>X isolated from Micromonospora tulbaghiae.</title>
        <authorList>
            <person name="Stennett H.L."/>
        </authorList>
    </citation>
    <scope>NUCLEOTIDE SEQUENCE</scope>
    <source>
        <strain evidence="5">28M1-20</strain>
    </source>
</reference>
<evidence type="ECO:0000259" key="3">
    <source>
        <dbReference type="Pfam" id="PF00534"/>
    </source>
</evidence>
<sequence>MSRTLLITNDFPPRPGGIQSFVHNLAVRQQPGSVVVYASSWRGAEKFDADQPFEVVRERTRVLLPTPLIARRAARLARAYDCDTVWFGAAAPLGLLAAGLRRRAGIRRAVALTHGHEVGWAALPGARSALRRIGRGVDVTTYLGEYTRARLARVLDGLTELRRLAPGVDVDAYHPEVDGGRVRSRLGLADRPVVVCVSRLVPRKGQDMLIRALPEIRRRVPDAALLVVGGGPYRSTLEKLARQTGLERDVVFTGSVPSAELPAHYAAGDVYAMPCRTRNRGLDVEGLGIVYLEASATGLPVVAGDSGGAPDAVREGETGYVVGGRDVAQLADRVATLLADRDLARQFGAAGRAWVEREWRWETQAQRMAALLAG</sequence>
<feature type="domain" description="Glycosyltransferase subfamily 4-like N-terminal" evidence="4">
    <location>
        <begin position="15"/>
        <end position="171"/>
    </location>
</feature>
<dbReference type="SUPFAM" id="SSF53756">
    <property type="entry name" value="UDP-Glycosyltransferase/glycogen phosphorylase"/>
    <property type="match status" value="1"/>
</dbReference>
<reference evidence="6 7" key="1">
    <citation type="submission" date="2016-06" db="EMBL/GenBank/DDBJ databases">
        <authorList>
            <person name="Varghese N."/>
            <person name="Submissions Spin"/>
        </authorList>
    </citation>
    <scope>NUCLEOTIDE SEQUENCE [LARGE SCALE GENOMIC DNA]</scope>
    <source>
        <strain evidence="6 7">DSM 45142</strain>
    </source>
</reference>
<keyword evidence="2" id="KW-0808">Transferase</keyword>
<dbReference type="PANTHER" id="PTHR45947">
    <property type="entry name" value="SULFOQUINOVOSYL TRANSFERASE SQD2"/>
    <property type="match status" value="1"/>
</dbReference>
<dbReference type="Proteomes" id="UP000199405">
    <property type="component" value="Unassembled WGS sequence"/>
</dbReference>
<name>A0AAW4JJD8_9ACTN</name>
<feature type="domain" description="Glycosyl transferase family 1" evidence="3">
    <location>
        <begin position="189"/>
        <end position="354"/>
    </location>
</feature>
<comment type="caution">
    <text evidence="5">The sequence shown here is derived from an EMBL/GenBank/DDBJ whole genome shotgun (WGS) entry which is preliminary data.</text>
</comment>
<dbReference type="GO" id="GO:0016758">
    <property type="term" value="F:hexosyltransferase activity"/>
    <property type="evidence" value="ECO:0007669"/>
    <property type="project" value="TreeGrafter"/>
</dbReference>
<dbReference type="Pfam" id="PF13439">
    <property type="entry name" value="Glyco_transf_4"/>
    <property type="match status" value="1"/>
</dbReference>
<dbReference type="EMBL" id="JAGFVQ010000023">
    <property type="protein sequence ID" value="MBO4141340.1"/>
    <property type="molecule type" value="Genomic_DNA"/>
</dbReference>
<dbReference type="Proteomes" id="UP000669887">
    <property type="component" value="Unassembled WGS sequence"/>
</dbReference>
<dbReference type="GO" id="GO:1901137">
    <property type="term" value="P:carbohydrate derivative biosynthetic process"/>
    <property type="evidence" value="ECO:0007669"/>
    <property type="project" value="UniProtKB-ARBA"/>
</dbReference>
<gene>
    <name evidence="6" type="ORF">GA0070562_3814</name>
    <name evidence="5" type="ORF">J5U46_14380</name>
</gene>
<evidence type="ECO:0000259" key="4">
    <source>
        <dbReference type="Pfam" id="PF13439"/>
    </source>
</evidence>
<dbReference type="PANTHER" id="PTHR45947:SF3">
    <property type="entry name" value="SULFOQUINOVOSYL TRANSFERASE SQD2"/>
    <property type="match status" value="1"/>
</dbReference>
<evidence type="ECO:0000313" key="5">
    <source>
        <dbReference type="EMBL" id="MBO4141340.1"/>
    </source>
</evidence>
<proteinExistence type="predicted"/>
<protein>
    <submittedName>
        <fullName evidence="5">Glycosyltransferase family 4 protein</fullName>
    </submittedName>
    <submittedName>
        <fullName evidence="6">Phosphatidylinositol alpha-1,6-mannosyltransferase</fullName>
    </submittedName>
</protein>
<dbReference type="GeneID" id="93470570"/>
<dbReference type="Pfam" id="PF00534">
    <property type="entry name" value="Glycos_transf_1"/>
    <property type="match status" value="1"/>
</dbReference>
<organism evidence="5 8">
    <name type="scientific">Micromonospora tulbaghiae</name>
    <dbReference type="NCBI Taxonomy" id="479978"/>
    <lineage>
        <taxon>Bacteria</taxon>
        <taxon>Bacillati</taxon>
        <taxon>Actinomycetota</taxon>
        <taxon>Actinomycetes</taxon>
        <taxon>Micromonosporales</taxon>
        <taxon>Micromonosporaceae</taxon>
        <taxon>Micromonospora</taxon>
    </lineage>
</organism>
<keyword evidence="1" id="KW-0328">Glycosyltransferase</keyword>
<accession>A0AAW4JJD8</accession>
<evidence type="ECO:0000313" key="7">
    <source>
        <dbReference type="Proteomes" id="UP000199405"/>
    </source>
</evidence>
<dbReference type="InterPro" id="IPR028098">
    <property type="entry name" value="Glyco_trans_4-like_N"/>
</dbReference>
<dbReference type="RefSeq" id="WP_091420996.1">
    <property type="nucleotide sequence ID" value="NZ_FMCQ01000004.1"/>
</dbReference>
<dbReference type="FunFam" id="3.40.50.2000:FF:000069">
    <property type="entry name" value="Alpha-(1-6)-phosphatidylinositol monomannoside mannosyltransferase"/>
    <property type="match status" value="1"/>
</dbReference>
<dbReference type="Gene3D" id="3.40.50.2000">
    <property type="entry name" value="Glycogen Phosphorylase B"/>
    <property type="match status" value="2"/>
</dbReference>
<dbReference type="InterPro" id="IPR050194">
    <property type="entry name" value="Glycosyltransferase_grp1"/>
</dbReference>
<evidence type="ECO:0000313" key="6">
    <source>
        <dbReference type="EMBL" id="SCE88961.1"/>
    </source>
</evidence>